<gene>
    <name evidence="4" type="ORF">SAMN02746062_02235</name>
</gene>
<keyword evidence="2" id="KW-0732">Signal</keyword>
<dbReference type="Gene3D" id="3.90.190.10">
    <property type="entry name" value="Protein tyrosine phosphatase superfamily"/>
    <property type="match status" value="1"/>
</dbReference>
<dbReference type="AlphaFoldDB" id="A0A286EPH9"/>
<evidence type="ECO:0000313" key="4">
    <source>
        <dbReference type="EMBL" id="SOD72805.1"/>
    </source>
</evidence>
<protein>
    <submittedName>
        <fullName evidence="4">Dual specificity phosphatase, catalytic domain</fullName>
    </submittedName>
</protein>
<dbReference type="PANTHER" id="PTHR31126">
    <property type="entry name" value="TYROSINE-PROTEIN PHOSPHATASE"/>
    <property type="match status" value="1"/>
</dbReference>
<dbReference type="InterPro" id="IPR029021">
    <property type="entry name" value="Prot-tyrosine_phosphatase-like"/>
</dbReference>
<dbReference type="InterPro" id="IPR000340">
    <property type="entry name" value="Dual-sp_phosphatase_cat-dom"/>
</dbReference>
<dbReference type="Proteomes" id="UP000219669">
    <property type="component" value="Unassembled WGS sequence"/>
</dbReference>
<dbReference type="OrthoDB" id="9814896at2"/>
<keyword evidence="5" id="KW-1185">Reference proteome</keyword>
<evidence type="ECO:0000259" key="3">
    <source>
        <dbReference type="PROSITE" id="PS50056"/>
    </source>
</evidence>
<feature type="domain" description="Tyrosine specific protein phosphatases" evidence="3">
    <location>
        <begin position="109"/>
        <end position="163"/>
    </location>
</feature>
<dbReference type="EMBL" id="OCNF01000032">
    <property type="protein sequence ID" value="SOD72805.1"/>
    <property type="molecule type" value="Genomic_DNA"/>
</dbReference>
<dbReference type="Pfam" id="PF00782">
    <property type="entry name" value="DSPc"/>
    <property type="match status" value="1"/>
</dbReference>
<evidence type="ECO:0000256" key="1">
    <source>
        <dbReference type="ARBA" id="ARBA00009580"/>
    </source>
</evidence>
<dbReference type="PANTHER" id="PTHR31126:SF72">
    <property type="entry name" value="DUAL SPECIFICITY PROTEIN PHOSPHATASE TPBA"/>
    <property type="match status" value="1"/>
</dbReference>
<dbReference type="RefSeq" id="WP_097115179.1">
    <property type="nucleotide sequence ID" value="NZ_CP083931.1"/>
</dbReference>
<feature type="signal peptide" evidence="2">
    <location>
        <begin position="1"/>
        <end position="20"/>
    </location>
</feature>
<dbReference type="SUPFAM" id="SSF52799">
    <property type="entry name" value="(Phosphotyrosine protein) phosphatases II"/>
    <property type="match status" value="1"/>
</dbReference>
<dbReference type="PROSITE" id="PS00383">
    <property type="entry name" value="TYR_PHOSPHATASE_1"/>
    <property type="match status" value="1"/>
</dbReference>
<accession>A0A286EPH9</accession>
<reference evidence="4 5" key="1">
    <citation type="submission" date="2017-09" db="EMBL/GenBank/DDBJ databases">
        <authorList>
            <person name="Ehlers B."/>
            <person name="Leendertz F.H."/>
        </authorList>
    </citation>
    <scope>NUCLEOTIDE SEQUENCE [LARGE SCALE GENOMIC DNA]</scope>
    <source>
        <strain evidence="4 5">DSM 16848</strain>
    </source>
</reference>
<organism evidence="4 5">
    <name type="scientific">Alysiella filiformis DSM 16848</name>
    <dbReference type="NCBI Taxonomy" id="1120981"/>
    <lineage>
        <taxon>Bacteria</taxon>
        <taxon>Pseudomonadati</taxon>
        <taxon>Pseudomonadota</taxon>
        <taxon>Betaproteobacteria</taxon>
        <taxon>Neisseriales</taxon>
        <taxon>Neisseriaceae</taxon>
        <taxon>Alysiella</taxon>
    </lineage>
</organism>
<dbReference type="InterPro" id="IPR016130">
    <property type="entry name" value="Tyr_Pase_AS"/>
</dbReference>
<dbReference type="PROSITE" id="PS50056">
    <property type="entry name" value="TYR_PHOSPHATASE_2"/>
    <property type="match status" value="1"/>
</dbReference>
<comment type="similarity">
    <text evidence="1">Belongs to the protein-tyrosine phosphatase family.</text>
</comment>
<dbReference type="GO" id="GO:0016791">
    <property type="term" value="F:phosphatase activity"/>
    <property type="evidence" value="ECO:0007669"/>
    <property type="project" value="TreeGrafter"/>
</dbReference>
<feature type="chain" id="PRO_5012086546" evidence="2">
    <location>
        <begin position="21"/>
        <end position="198"/>
    </location>
</feature>
<sequence>MNQQKFTAIALCCLLPICMANETHTPQIHSASQAAQLLKQDANLYRVDDKLYRSEQLQAEDKAAIAEHNIQSIVNLRFFKRNTTAKVFADNTHIKLINKPLTTWHITPKDLAEVLWEIEQQQKHGAVLVHCYHGADRTGIVIAMYRVVYQNWSLVDAKAEMQQGGFGYHSIWKNLDKLFTENTVAEIRAHLAQLRQNS</sequence>
<evidence type="ECO:0000256" key="2">
    <source>
        <dbReference type="SAM" id="SignalP"/>
    </source>
</evidence>
<name>A0A286EPH9_9NEIS</name>
<evidence type="ECO:0000313" key="5">
    <source>
        <dbReference type="Proteomes" id="UP000219669"/>
    </source>
</evidence>
<proteinExistence type="inferred from homology"/>
<dbReference type="InterPro" id="IPR000387">
    <property type="entry name" value="Tyr_Pase_dom"/>
</dbReference>